<evidence type="ECO:0000256" key="4">
    <source>
        <dbReference type="ARBA" id="ARBA00023125"/>
    </source>
</evidence>
<dbReference type="GO" id="GO:0008270">
    <property type="term" value="F:zinc ion binding"/>
    <property type="evidence" value="ECO:0007669"/>
    <property type="project" value="UniProtKB-KW"/>
</dbReference>
<organism evidence="6 7">
    <name type="scientific">Cyphomyrmex costatus</name>
    <dbReference type="NCBI Taxonomy" id="456900"/>
    <lineage>
        <taxon>Eukaryota</taxon>
        <taxon>Metazoa</taxon>
        <taxon>Ecdysozoa</taxon>
        <taxon>Arthropoda</taxon>
        <taxon>Hexapoda</taxon>
        <taxon>Insecta</taxon>
        <taxon>Pterygota</taxon>
        <taxon>Neoptera</taxon>
        <taxon>Endopterygota</taxon>
        <taxon>Hymenoptera</taxon>
        <taxon>Apocrita</taxon>
        <taxon>Aculeata</taxon>
        <taxon>Formicoidea</taxon>
        <taxon>Formicidae</taxon>
        <taxon>Myrmicinae</taxon>
        <taxon>Cyphomyrmex</taxon>
    </lineage>
</organism>
<name>A0A195CJZ6_9HYME</name>
<dbReference type="SUPFAM" id="SSF57716">
    <property type="entry name" value="Glucocorticoid receptor-like (DNA-binding domain)"/>
    <property type="match status" value="1"/>
</dbReference>
<dbReference type="InterPro" id="IPR006612">
    <property type="entry name" value="THAP_Znf"/>
</dbReference>
<keyword evidence="3" id="KW-0862">Zinc</keyword>
<evidence type="ECO:0000256" key="2">
    <source>
        <dbReference type="ARBA" id="ARBA00022771"/>
    </source>
</evidence>
<accession>A0A195CJZ6</accession>
<evidence type="ECO:0000259" key="5">
    <source>
        <dbReference type="Pfam" id="PF05485"/>
    </source>
</evidence>
<reference evidence="6 7" key="1">
    <citation type="submission" date="2016-03" db="EMBL/GenBank/DDBJ databases">
        <title>Cyphomyrmex costatus WGS genome.</title>
        <authorList>
            <person name="Nygaard S."/>
            <person name="Hu H."/>
            <person name="Boomsma J."/>
            <person name="Zhang G."/>
        </authorList>
    </citation>
    <scope>NUCLEOTIDE SEQUENCE [LARGE SCALE GENOMIC DNA]</scope>
    <source>
        <strain evidence="6">MS0001</strain>
        <tissue evidence="6">Whole body</tissue>
    </source>
</reference>
<dbReference type="Proteomes" id="UP000078542">
    <property type="component" value="Unassembled WGS sequence"/>
</dbReference>
<feature type="domain" description="THAP-type" evidence="5">
    <location>
        <begin position="4"/>
        <end position="63"/>
    </location>
</feature>
<evidence type="ECO:0000256" key="3">
    <source>
        <dbReference type="ARBA" id="ARBA00022833"/>
    </source>
</evidence>
<sequence>FISWYNIMSTKNIKIKENSRICELHFKSEDIIKEDAFVQTDGTVIYVTRKNPKLREGAVPSIFPVKKIPYFRQIEHNDRHSDDVIPHEKFAIKCETSETVLNLANEPIAPTSLMLNETLQIENGSFTPLKENVQKFSDEDINIAKNIKVPTHY</sequence>
<dbReference type="InterPro" id="IPR038441">
    <property type="entry name" value="THAP_Znf_sf"/>
</dbReference>
<gene>
    <name evidence="6" type="ORF">ALC62_08886</name>
</gene>
<evidence type="ECO:0000313" key="6">
    <source>
        <dbReference type="EMBL" id="KYN00394.1"/>
    </source>
</evidence>
<keyword evidence="4" id="KW-0238">DNA-binding</keyword>
<keyword evidence="2" id="KW-0863">Zinc-finger</keyword>
<keyword evidence="1" id="KW-0479">Metal-binding</keyword>
<dbReference type="GO" id="GO:0003677">
    <property type="term" value="F:DNA binding"/>
    <property type="evidence" value="ECO:0007669"/>
    <property type="project" value="UniProtKB-KW"/>
</dbReference>
<dbReference type="EMBL" id="KQ977721">
    <property type="protein sequence ID" value="KYN00394.1"/>
    <property type="molecule type" value="Genomic_DNA"/>
</dbReference>
<evidence type="ECO:0000256" key="1">
    <source>
        <dbReference type="ARBA" id="ARBA00022723"/>
    </source>
</evidence>
<keyword evidence="7" id="KW-1185">Reference proteome</keyword>
<dbReference type="Pfam" id="PF05485">
    <property type="entry name" value="THAP"/>
    <property type="match status" value="1"/>
</dbReference>
<proteinExistence type="predicted"/>
<evidence type="ECO:0000313" key="7">
    <source>
        <dbReference type="Proteomes" id="UP000078542"/>
    </source>
</evidence>
<dbReference type="Gene3D" id="6.20.210.20">
    <property type="entry name" value="THAP domain"/>
    <property type="match status" value="1"/>
</dbReference>
<protein>
    <recommendedName>
        <fullName evidence="5">THAP-type domain-containing protein</fullName>
    </recommendedName>
</protein>
<dbReference type="AlphaFoldDB" id="A0A195CJZ6"/>
<feature type="non-terminal residue" evidence="6">
    <location>
        <position position="1"/>
    </location>
</feature>